<proteinExistence type="predicted"/>
<evidence type="ECO:0000313" key="3">
    <source>
        <dbReference type="Proteomes" id="UP000784294"/>
    </source>
</evidence>
<reference evidence="2" key="1">
    <citation type="submission" date="2018-11" db="EMBL/GenBank/DDBJ databases">
        <authorList>
            <consortium name="Pathogen Informatics"/>
        </authorList>
    </citation>
    <scope>NUCLEOTIDE SEQUENCE</scope>
</reference>
<organism evidence="2 3">
    <name type="scientific">Protopolystoma xenopodis</name>
    <dbReference type="NCBI Taxonomy" id="117903"/>
    <lineage>
        <taxon>Eukaryota</taxon>
        <taxon>Metazoa</taxon>
        <taxon>Spiralia</taxon>
        <taxon>Lophotrochozoa</taxon>
        <taxon>Platyhelminthes</taxon>
        <taxon>Monogenea</taxon>
        <taxon>Polyopisthocotylea</taxon>
        <taxon>Polystomatidea</taxon>
        <taxon>Polystomatidae</taxon>
        <taxon>Protopolystoma</taxon>
    </lineage>
</organism>
<feature type="compositionally biased region" description="Polar residues" evidence="1">
    <location>
        <begin position="40"/>
        <end position="58"/>
    </location>
</feature>
<evidence type="ECO:0000256" key="1">
    <source>
        <dbReference type="SAM" id="MobiDB-lite"/>
    </source>
</evidence>
<gene>
    <name evidence="2" type="ORF">PXEA_LOCUS34213</name>
</gene>
<sequence length="108" mass="11757">MASGNLVTTLLVIWQKFFSPQPHGLRQHLQDKYSFSRSNIPMVNSSSATSPQRPTQNLPPVDVTHFHNSCVLSSDNSEVETIETADCVGDSPNGDVYDVPGLDVKLSG</sequence>
<dbReference type="AlphaFoldDB" id="A0A3S5AMP8"/>
<protein>
    <submittedName>
        <fullName evidence="2">Uncharacterized protein</fullName>
    </submittedName>
</protein>
<dbReference type="EMBL" id="CAAALY010266399">
    <property type="protein sequence ID" value="VEL40773.1"/>
    <property type="molecule type" value="Genomic_DNA"/>
</dbReference>
<keyword evidence="3" id="KW-1185">Reference proteome</keyword>
<accession>A0A3S5AMP8</accession>
<evidence type="ECO:0000313" key="2">
    <source>
        <dbReference type="EMBL" id="VEL40773.1"/>
    </source>
</evidence>
<name>A0A3S5AMP8_9PLAT</name>
<dbReference type="Proteomes" id="UP000784294">
    <property type="component" value="Unassembled WGS sequence"/>
</dbReference>
<comment type="caution">
    <text evidence="2">The sequence shown here is derived from an EMBL/GenBank/DDBJ whole genome shotgun (WGS) entry which is preliminary data.</text>
</comment>
<feature type="region of interest" description="Disordered" evidence="1">
    <location>
        <begin position="40"/>
        <end position="61"/>
    </location>
</feature>